<name>A0AAP6ZRC9_9VIBR</name>
<accession>A0AAP6ZRC9</accession>
<gene>
    <name evidence="1" type="ORF">F0238_16245</name>
</gene>
<dbReference type="EMBL" id="VTXP01000008">
    <property type="protein sequence ID" value="NOJ24285.1"/>
    <property type="molecule type" value="Genomic_DNA"/>
</dbReference>
<evidence type="ECO:0000313" key="2">
    <source>
        <dbReference type="Proteomes" id="UP000576645"/>
    </source>
</evidence>
<evidence type="ECO:0000313" key="1">
    <source>
        <dbReference type="EMBL" id="NOJ24285.1"/>
    </source>
</evidence>
<dbReference type="AlphaFoldDB" id="A0AAP6ZRC9"/>
<organism evidence="1 2">
    <name type="scientific">Vibrio coralliilyticus</name>
    <dbReference type="NCBI Taxonomy" id="190893"/>
    <lineage>
        <taxon>Bacteria</taxon>
        <taxon>Pseudomonadati</taxon>
        <taxon>Pseudomonadota</taxon>
        <taxon>Gammaproteobacteria</taxon>
        <taxon>Vibrionales</taxon>
        <taxon>Vibrionaceae</taxon>
        <taxon>Vibrio</taxon>
    </lineage>
</organism>
<dbReference type="Proteomes" id="UP000576645">
    <property type="component" value="Unassembled WGS sequence"/>
</dbReference>
<sequence length="141" mass="15929">MARVAKTSISRVVREDKLHRLSFRSQLQRRLAGVWAVALNRPLSNDTLCEESIEEIARDIQYGLEQLPQYALSVTIVTPNFGLLEFRIRQLSECCTSIQLSHGQEASAAFLHRHRSTLSAALSRQMKSDVQVDVCSYLIQG</sequence>
<reference evidence="1 2" key="1">
    <citation type="submission" date="2019-09" db="EMBL/GenBank/DDBJ databases">
        <title>Draft genome sequencing and comparative genomics of hatchery-associated Vibrios.</title>
        <authorList>
            <person name="Kehlet-Delgado H."/>
            <person name="Mueller R.S."/>
        </authorList>
    </citation>
    <scope>NUCLEOTIDE SEQUENCE [LARGE SCALE GENOMIC DNA]</scope>
    <source>
        <strain evidence="1 2">09-121-3</strain>
    </source>
</reference>
<protein>
    <submittedName>
        <fullName evidence="1">Uncharacterized protein</fullName>
    </submittedName>
</protein>
<proteinExistence type="predicted"/>
<dbReference type="RefSeq" id="WP_039951328.1">
    <property type="nucleotide sequence ID" value="NZ_CP156658.1"/>
</dbReference>
<comment type="caution">
    <text evidence="1">The sequence shown here is derived from an EMBL/GenBank/DDBJ whole genome shotgun (WGS) entry which is preliminary data.</text>
</comment>